<dbReference type="Pfam" id="PF08451">
    <property type="entry name" value="A_deaminase_N"/>
    <property type="match status" value="1"/>
</dbReference>
<sequence length="501" mass="58199">MSDENANEEDRCICEYIKKRNRLVHLSKNFGIGSQIKLTERESVVNDYLMKYKNEEMDKGFGRPDRFLPANHFFTSRAKIEKSKVFQFLRAMPKGASLHSHDLGMVSADYLYSLTFKENLYALVKDEELFLQFFKKKKVPKDQEWILVSELRENDPEFEDFLKSKLTLICENPDVAYPDVDTVWKSFQKLFINLEKLITYKPVFQEYFYQVLKEAYEENVKYLEFRGFLPNVYDIDGKTYRNADVVCLYWETLTQFLCEHVDFVGCKFIFAPHRLVGSEVMDEYVCIYKCIKEKFPRFVLGFDLVGQEDLGAPLINFIRQFLDLKESGCKFFFHAGETHWNGQPTDYNIFDAILLGSVRIGHAFALLKHPLAANLVKERGIGIEISPISNQVLKLIDDVRDHPAALMIANNYPVVIVNDDPSFWGGKGITYDWYVTFMGMCHRDADIRLLKQLALNSIQYSGLDDDEKDIAFAQFNCDWNKFLTRVLKGCECSSANKDCGK</sequence>
<keyword evidence="8" id="KW-0732">Signal</keyword>
<dbReference type="GO" id="GO:0004000">
    <property type="term" value="F:adenosine deaminase activity"/>
    <property type="evidence" value="ECO:0007669"/>
    <property type="project" value="InterPro"/>
</dbReference>
<accession>A0A9P0GC21</accession>
<comment type="cofactor">
    <cofactor evidence="1">
        <name>Zn(2+)</name>
        <dbReference type="ChEBI" id="CHEBI:29105"/>
    </cofactor>
</comment>
<evidence type="ECO:0000313" key="14">
    <source>
        <dbReference type="Proteomes" id="UP001153636"/>
    </source>
</evidence>
<protein>
    <recommendedName>
        <fullName evidence="5">Adenosine deaminase</fullName>
        <ecNumber evidence="4">3.5.4.4</ecNumber>
    </recommendedName>
</protein>
<keyword evidence="7" id="KW-0479">Metal-binding</keyword>
<evidence type="ECO:0000256" key="10">
    <source>
        <dbReference type="ARBA" id="ARBA00047764"/>
    </source>
</evidence>
<evidence type="ECO:0000256" key="4">
    <source>
        <dbReference type="ARBA" id="ARBA00012784"/>
    </source>
</evidence>
<dbReference type="GO" id="GO:0005615">
    <property type="term" value="C:extracellular space"/>
    <property type="evidence" value="ECO:0007669"/>
    <property type="project" value="InterPro"/>
</dbReference>
<evidence type="ECO:0000256" key="8">
    <source>
        <dbReference type="ARBA" id="ARBA00022729"/>
    </source>
</evidence>
<dbReference type="InterPro" id="IPR006330">
    <property type="entry name" value="Ado/ade_deaminase"/>
</dbReference>
<dbReference type="EC" id="3.5.4.4" evidence="4"/>
<dbReference type="PANTHER" id="PTHR11409">
    <property type="entry name" value="ADENOSINE DEAMINASE"/>
    <property type="match status" value="1"/>
</dbReference>
<dbReference type="GO" id="GO:0006154">
    <property type="term" value="P:adenosine catabolic process"/>
    <property type="evidence" value="ECO:0007669"/>
    <property type="project" value="InterPro"/>
</dbReference>
<dbReference type="PANTHER" id="PTHR11409:SF39">
    <property type="entry name" value="ADENOSINE DEAMINASE 2"/>
    <property type="match status" value="1"/>
</dbReference>
<reference evidence="13" key="1">
    <citation type="submission" date="2022-01" db="EMBL/GenBank/DDBJ databases">
        <authorList>
            <person name="King R."/>
        </authorList>
    </citation>
    <scope>NUCLEOTIDE SEQUENCE</scope>
</reference>
<keyword evidence="9" id="KW-0378">Hydrolase</keyword>
<comment type="catalytic activity">
    <reaction evidence="10">
        <text>adenosine + H2O + H(+) = inosine + NH4(+)</text>
        <dbReference type="Rhea" id="RHEA:24408"/>
        <dbReference type="ChEBI" id="CHEBI:15377"/>
        <dbReference type="ChEBI" id="CHEBI:15378"/>
        <dbReference type="ChEBI" id="CHEBI:16335"/>
        <dbReference type="ChEBI" id="CHEBI:17596"/>
        <dbReference type="ChEBI" id="CHEBI:28938"/>
        <dbReference type="EC" id="3.5.4.4"/>
    </reaction>
</comment>
<evidence type="ECO:0000256" key="1">
    <source>
        <dbReference type="ARBA" id="ARBA00001947"/>
    </source>
</evidence>
<evidence type="ECO:0000256" key="9">
    <source>
        <dbReference type="ARBA" id="ARBA00022801"/>
    </source>
</evidence>
<proteinExistence type="inferred from homology"/>
<dbReference type="GO" id="GO:0046103">
    <property type="term" value="P:inosine biosynthetic process"/>
    <property type="evidence" value="ECO:0007669"/>
    <property type="project" value="TreeGrafter"/>
</dbReference>
<dbReference type="NCBIfam" id="TIGR01431">
    <property type="entry name" value="adm_rel"/>
    <property type="match status" value="1"/>
</dbReference>
<evidence type="ECO:0000256" key="5">
    <source>
        <dbReference type="ARBA" id="ARBA00018099"/>
    </source>
</evidence>
<comment type="subcellular location">
    <subcellularLocation>
        <location evidence="2">Secreted</location>
    </subcellularLocation>
</comment>
<dbReference type="Gene3D" id="3.20.20.140">
    <property type="entry name" value="Metal-dependent hydrolases"/>
    <property type="match status" value="1"/>
</dbReference>
<dbReference type="AlphaFoldDB" id="A0A9P0GC21"/>
<evidence type="ECO:0000313" key="13">
    <source>
        <dbReference type="EMBL" id="CAH1105471.1"/>
    </source>
</evidence>
<dbReference type="InterPro" id="IPR032466">
    <property type="entry name" value="Metal_Hydrolase"/>
</dbReference>
<dbReference type="OrthoDB" id="7202371at2759"/>
<dbReference type="FunFam" id="3.20.20.140:FF:000017">
    <property type="entry name" value="Adenosine deaminase 2"/>
    <property type="match status" value="1"/>
</dbReference>
<name>A0A9P0GC21_9CUCU</name>
<dbReference type="InterPro" id="IPR006331">
    <property type="entry name" value="ADGF"/>
</dbReference>
<evidence type="ECO:0000256" key="2">
    <source>
        <dbReference type="ARBA" id="ARBA00004613"/>
    </source>
</evidence>
<keyword evidence="6" id="KW-0964">Secreted</keyword>
<evidence type="ECO:0000256" key="7">
    <source>
        <dbReference type="ARBA" id="ARBA00022723"/>
    </source>
</evidence>
<dbReference type="InterPro" id="IPR001365">
    <property type="entry name" value="A_deaminase_dom"/>
</dbReference>
<feature type="domain" description="Adenosine deaminase" evidence="11">
    <location>
        <begin position="182"/>
        <end position="469"/>
    </location>
</feature>
<organism evidence="13 14">
    <name type="scientific">Psylliodes chrysocephalus</name>
    <dbReference type="NCBI Taxonomy" id="3402493"/>
    <lineage>
        <taxon>Eukaryota</taxon>
        <taxon>Metazoa</taxon>
        <taxon>Ecdysozoa</taxon>
        <taxon>Arthropoda</taxon>
        <taxon>Hexapoda</taxon>
        <taxon>Insecta</taxon>
        <taxon>Pterygota</taxon>
        <taxon>Neoptera</taxon>
        <taxon>Endopterygota</taxon>
        <taxon>Coleoptera</taxon>
        <taxon>Polyphaga</taxon>
        <taxon>Cucujiformia</taxon>
        <taxon>Chrysomeloidea</taxon>
        <taxon>Chrysomelidae</taxon>
        <taxon>Galerucinae</taxon>
        <taxon>Alticini</taxon>
        <taxon>Psylliodes</taxon>
    </lineage>
</organism>
<keyword evidence="14" id="KW-1185">Reference proteome</keyword>
<dbReference type="EMBL" id="OV651831">
    <property type="protein sequence ID" value="CAH1105471.1"/>
    <property type="molecule type" value="Genomic_DNA"/>
</dbReference>
<comment type="similarity">
    <text evidence="3">Belongs to the metallo-dependent hydrolases superfamily. Adenosine and AMP deaminases family. ADGF subfamily.</text>
</comment>
<dbReference type="SUPFAM" id="SSF51556">
    <property type="entry name" value="Metallo-dependent hydrolases"/>
    <property type="match status" value="1"/>
</dbReference>
<dbReference type="Proteomes" id="UP001153636">
    <property type="component" value="Chromosome 19"/>
</dbReference>
<dbReference type="InterPro" id="IPR013659">
    <property type="entry name" value="A_deaminase_N"/>
</dbReference>
<evidence type="ECO:0000259" key="12">
    <source>
        <dbReference type="Pfam" id="PF08451"/>
    </source>
</evidence>
<dbReference type="GO" id="GO:0046872">
    <property type="term" value="F:metal ion binding"/>
    <property type="evidence" value="ECO:0007669"/>
    <property type="project" value="UniProtKB-KW"/>
</dbReference>
<gene>
    <name evidence="13" type="ORF">PSYICH_LOCUS6177</name>
</gene>
<evidence type="ECO:0000256" key="6">
    <source>
        <dbReference type="ARBA" id="ARBA00022525"/>
    </source>
</evidence>
<evidence type="ECO:0000256" key="3">
    <source>
        <dbReference type="ARBA" id="ARBA00006083"/>
    </source>
</evidence>
<feature type="domain" description="Adenosine/AMP deaminase N-terminal" evidence="12">
    <location>
        <begin position="12"/>
        <end position="89"/>
    </location>
</feature>
<dbReference type="Pfam" id="PF00962">
    <property type="entry name" value="A_deaminase"/>
    <property type="match status" value="1"/>
</dbReference>
<evidence type="ECO:0000259" key="11">
    <source>
        <dbReference type="Pfam" id="PF00962"/>
    </source>
</evidence>